<keyword evidence="3 5" id="KW-0690">Ribosome biogenesis</keyword>
<evidence type="ECO:0000256" key="3">
    <source>
        <dbReference type="ARBA" id="ARBA00022517"/>
    </source>
</evidence>
<dbReference type="OrthoDB" id="28455at2759"/>
<dbReference type="EMBL" id="MCFC01000042">
    <property type="protein sequence ID" value="ORY26967.1"/>
    <property type="molecule type" value="Genomic_DNA"/>
</dbReference>
<dbReference type="STRING" id="71784.A0A1Y2AXN1"/>
<comment type="similarity">
    <text evidence="2 5">Belongs to the RRS1 family.</text>
</comment>
<feature type="compositionally biased region" description="Low complexity" evidence="6">
    <location>
        <begin position="188"/>
        <end position="207"/>
    </location>
</feature>
<name>A0A1Y2AXN1_9TREE</name>
<evidence type="ECO:0000256" key="1">
    <source>
        <dbReference type="ARBA" id="ARBA00004123"/>
    </source>
</evidence>
<gene>
    <name evidence="7" type="ORF">BCR39DRAFT_539597</name>
</gene>
<evidence type="ECO:0000313" key="7">
    <source>
        <dbReference type="EMBL" id="ORY26967.1"/>
    </source>
</evidence>
<evidence type="ECO:0000256" key="2">
    <source>
        <dbReference type="ARBA" id="ARBA00010077"/>
    </source>
</evidence>
<feature type="region of interest" description="Disordered" evidence="6">
    <location>
        <begin position="296"/>
        <end position="323"/>
    </location>
</feature>
<dbReference type="GO" id="GO:0005634">
    <property type="term" value="C:nucleus"/>
    <property type="evidence" value="ECO:0007669"/>
    <property type="project" value="UniProtKB-SubCell"/>
</dbReference>
<dbReference type="InterPro" id="IPR007023">
    <property type="entry name" value="Ribosom_reg"/>
</dbReference>
<dbReference type="Proteomes" id="UP000193986">
    <property type="component" value="Unassembled WGS sequence"/>
</dbReference>
<reference evidence="7 8" key="1">
    <citation type="submission" date="2016-07" db="EMBL/GenBank/DDBJ databases">
        <title>Pervasive Adenine N6-methylation of Active Genes in Fungi.</title>
        <authorList>
            <consortium name="DOE Joint Genome Institute"/>
            <person name="Mondo S.J."/>
            <person name="Dannebaum R.O."/>
            <person name="Kuo R.C."/>
            <person name="Labutti K."/>
            <person name="Haridas S."/>
            <person name="Kuo A."/>
            <person name="Salamov A."/>
            <person name="Ahrendt S.R."/>
            <person name="Lipzen A."/>
            <person name="Sullivan W."/>
            <person name="Andreopoulos W.B."/>
            <person name="Clum A."/>
            <person name="Lindquist E."/>
            <person name="Daum C."/>
            <person name="Ramamoorthy G.K."/>
            <person name="Gryganskyi A."/>
            <person name="Culley D."/>
            <person name="Magnuson J.K."/>
            <person name="James T.Y."/>
            <person name="O'Malley M.A."/>
            <person name="Stajich J.E."/>
            <person name="Spatafora J.W."/>
            <person name="Visel A."/>
            <person name="Grigoriev I.V."/>
        </authorList>
    </citation>
    <scope>NUCLEOTIDE SEQUENCE [LARGE SCALE GENOMIC DNA]</scope>
    <source>
        <strain evidence="7 8">68-887.2</strain>
    </source>
</reference>
<accession>A0A1Y2AXN1</accession>
<proteinExistence type="inferred from homology"/>
<keyword evidence="4 5" id="KW-0539">Nucleus</keyword>
<sequence length="323" mass="35570">MDVSQELADYAAKHTTQVLERSQPVQVDMGLLAAFDNTPIDPSEYSSDLDAHLLQLTLTSTQALISALFALPTTPSAEHGPVIRPPVPSTILPREKPLPKPKEPTKWERFAQAKGISHKKRDKKEWDEERQEWVARWGRDGKNKQKEEEWATPVKAGMEADQDPAATARAERKARTAKNEKQHRSNLAQAAASSSASSRRTAQQARAADLERSMLVSKSATASMGKFDKSIEGEPKSRGVKRKFDENVPKAGWKGEKEGLLGVLKSVESGLGRKEKRKGETKEGEVVVRKAVRYHDREERLKAGRGGAGGGRGRGGARGRGRK</sequence>
<dbReference type="Pfam" id="PF04939">
    <property type="entry name" value="RRS1"/>
    <property type="match status" value="1"/>
</dbReference>
<comment type="subcellular location">
    <subcellularLocation>
        <location evidence="1 5">Nucleus</location>
    </subcellularLocation>
</comment>
<feature type="compositionally biased region" description="Basic and acidic residues" evidence="6">
    <location>
        <begin position="169"/>
        <end position="183"/>
    </location>
</feature>
<feature type="region of interest" description="Disordered" evidence="6">
    <location>
        <begin position="79"/>
        <end position="243"/>
    </location>
</feature>
<evidence type="ECO:0000313" key="8">
    <source>
        <dbReference type="Proteomes" id="UP000193986"/>
    </source>
</evidence>
<comment type="function">
    <text evidence="5">Involved in ribosomal large subunit assembly.</text>
</comment>
<feature type="compositionally biased region" description="Gly residues" evidence="6">
    <location>
        <begin position="304"/>
        <end position="314"/>
    </location>
</feature>
<evidence type="ECO:0000256" key="6">
    <source>
        <dbReference type="SAM" id="MobiDB-lite"/>
    </source>
</evidence>
<dbReference type="AlphaFoldDB" id="A0A1Y2AXN1"/>
<feature type="compositionally biased region" description="Basic and acidic residues" evidence="6">
    <location>
        <begin position="123"/>
        <end position="149"/>
    </location>
</feature>
<keyword evidence="8" id="KW-1185">Reference proteome</keyword>
<comment type="caution">
    <text evidence="7">The sequence shown here is derived from an EMBL/GenBank/DDBJ whole genome shotgun (WGS) entry which is preliminary data.</text>
</comment>
<protein>
    <recommendedName>
        <fullName evidence="5">Ribosome biogenesis regulatory protein</fullName>
    </recommendedName>
</protein>
<feature type="compositionally biased region" description="Basic and acidic residues" evidence="6">
    <location>
        <begin position="226"/>
        <end position="243"/>
    </location>
</feature>
<dbReference type="GO" id="GO:0042254">
    <property type="term" value="P:ribosome biogenesis"/>
    <property type="evidence" value="ECO:0007669"/>
    <property type="project" value="UniProtKB-KW"/>
</dbReference>
<dbReference type="InParanoid" id="A0A1Y2AXN1"/>
<evidence type="ECO:0000256" key="5">
    <source>
        <dbReference type="RuleBase" id="RU364132"/>
    </source>
</evidence>
<organism evidence="7 8">
    <name type="scientific">Naematelia encephala</name>
    <dbReference type="NCBI Taxonomy" id="71784"/>
    <lineage>
        <taxon>Eukaryota</taxon>
        <taxon>Fungi</taxon>
        <taxon>Dikarya</taxon>
        <taxon>Basidiomycota</taxon>
        <taxon>Agaricomycotina</taxon>
        <taxon>Tremellomycetes</taxon>
        <taxon>Tremellales</taxon>
        <taxon>Naemateliaceae</taxon>
        <taxon>Naematelia</taxon>
    </lineage>
</organism>
<evidence type="ECO:0000256" key="4">
    <source>
        <dbReference type="ARBA" id="ARBA00023242"/>
    </source>
</evidence>
<dbReference type="FunCoup" id="A0A1Y2AXN1">
    <property type="interactions" value="153"/>
</dbReference>
<feature type="compositionally biased region" description="Basic and acidic residues" evidence="6">
    <location>
        <begin position="93"/>
        <end position="111"/>
    </location>
</feature>